<dbReference type="InterPro" id="IPR038084">
    <property type="entry name" value="PduO/GlcC-like_sf"/>
</dbReference>
<dbReference type="InterPro" id="IPR052517">
    <property type="entry name" value="GlcG_carb_metab_protein"/>
</dbReference>
<accession>A0A096FD59</accession>
<dbReference type="PANTHER" id="PTHR34309:SF10">
    <property type="entry name" value="SLR1406 PROTEIN"/>
    <property type="match status" value="1"/>
</dbReference>
<dbReference type="SUPFAM" id="SSF143744">
    <property type="entry name" value="GlcG-like"/>
    <property type="match status" value="1"/>
</dbReference>
<sequence length="168" mass="16562">MNQRLRNIALGTLTLAAAMAGTSTAFAATASTRSIASTTAVQLAQQTVAACSAEGYNVSASVVDRSGVLLAMVRADGAGPHTAEASRAKAFTSASSRNPTSGIAKAIQSNPDAAGMANIPGFLVLGGGVPLKIGNETIGAIGVAGAPGGHLDEACAQKAITALKDQLQ</sequence>
<organism evidence="2 3">
    <name type="scientific">Comamonas testosteroni</name>
    <name type="common">Pseudomonas testosteroni</name>
    <dbReference type="NCBI Taxonomy" id="285"/>
    <lineage>
        <taxon>Bacteria</taxon>
        <taxon>Pseudomonadati</taxon>
        <taxon>Pseudomonadota</taxon>
        <taxon>Betaproteobacteria</taxon>
        <taxon>Burkholderiales</taxon>
        <taxon>Comamonadaceae</taxon>
        <taxon>Comamonas</taxon>
    </lineage>
</organism>
<evidence type="ECO:0000256" key="1">
    <source>
        <dbReference type="SAM" id="SignalP"/>
    </source>
</evidence>
<dbReference type="EMBL" id="AWOR01000058">
    <property type="protein sequence ID" value="KGH27708.1"/>
    <property type="molecule type" value="Genomic_DNA"/>
</dbReference>
<keyword evidence="1" id="KW-0732">Signal</keyword>
<reference evidence="2 3" key="1">
    <citation type="submission" date="2013-09" db="EMBL/GenBank/DDBJ databases">
        <title>High correlation between genotypes and phenotypes of environmental bacteria Comamonas testosteroni strains.</title>
        <authorList>
            <person name="Liu L."/>
            <person name="Zhu W."/>
            <person name="Xia X."/>
            <person name="Xu B."/>
            <person name="Luo M."/>
            <person name="Wang G."/>
        </authorList>
    </citation>
    <scope>NUCLEOTIDE SEQUENCE [LARGE SCALE GENOMIC DNA]</scope>
    <source>
        <strain evidence="2 3">JL40</strain>
    </source>
</reference>
<gene>
    <name evidence="2" type="ORF">P353_17915</name>
</gene>
<proteinExistence type="predicted"/>
<dbReference type="PANTHER" id="PTHR34309">
    <property type="entry name" value="SLR1406 PROTEIN"/>
    <property type="match status" value="1"/>
</dbReference>
<feature type="signal peptide" evidence="1">
    <location>
        <begin position="1"/>
        <end position="27"/>
    </location>
</feature>
<comment type="caution">
    <text evidence="2">The sequence shown here is derived from an EMBL/GenBank/DDBJ whole genome shotgun (WGS) entry which is preliminary data.</text>
</comment>
<feature type="chain" id="PRO_5005415461" evidence="1">
    <location>
        <begin position="28"/>
        <end position="168"/>
    </location>
</feature>
<dbReference type="Proteomes" id="UP000029553">
    <property type="component" value="Unassembled WGS sequence"/>
</dbReference>
<evidence type="ECO:0000313" key="2">
    <source>
        <dbReference type="EMBL" id="KGH27708.1"/>
    </source>
</evidence>
<protein>
    <submittedName>
        <fullName evidence="2">GlcG</fullName>
    </submittedName>
</protein>
<name>A0A096FD59_COMTE</name>
<dbReference type="Gene3D" id="3.30.450.150">
    <property type="entry name" value="Haem-degrading domain"/>
    <property type="match status" value="1"/>
</dbReference>
<dbReference type="RefSeq" id="WP_034372087.1">
    <property type="nucleotide sequence ID" value="NZ_AWOR01000058.1"/>
</dbReference>
<evidence type="ECO:0000313" key="3">
    <source>
        <dbReference type="Proteomes" id="UP000029553"/>
    </source>
</evidence>
<dbReference type="AlphaFoldDB" id="A0A096FD59"/>
<dbReference type="InterPro" id="IPR005624">
    <property type="entry name" value="PduO/GlcC-like"/>
</dbReference>
<dbReference type="Pfam" id="PF03928">
    <property type="entry name" value="HbpS-like"/>
    <property type="match status" value="1"/>
</dbReference>